<gene>
    <name evidence="2" type="ORF">E8E12_003104</name>
</gene>
<dbReference type="EMBL" id="SWKV01000117">
    <property type="protein sequence ID" value="KAF3031943.1"/>
    <property type="molecule type" value="Genomic_DNA"/>
</dbReference>
<sequence>MRGLSIFENGANLAEFLESNSPEHRLVCRMSQLSLARALSNQKNEEAFFKATLRTINSLLDEDNAEATWKRNKANWMKKLEGEVWQDVELFAETLSTKTYACKLASFPFDVDKNKYVKNKNIYYKLLLCILKDGGTTKRKRGASEEGRDASRVETALSKRVRTSPPSPPPGPAETQAAVSNPRTRIDSALSAIACVRNDTVLHSYLASASEINTQYLLPPAHHFMPGMWKTQIEGATDWYISMYCNRMWYTQDITVEQTLVLRPGEAWGISGKVRGPWHVVLFAGQADAICSIVVSHDHELLPFVAEIEDVH</sequence>
<evidence type="ECO:0000313" key="2">
    <source>
        <dbReference type="EMBL" id="KAF3031943.1"/>
    </source>
</evidence>
<evidence type="ECO:0000256" key="1">
    <source>
        <dbReference type="SAM" id="MobiDB-lite"/>
    </source>
</evidence>
<feature type="compositionally biased region" description="Basic and acidic residues" evidence="1">
    <location>
        <begin position="142"/>
        <end position="152"/>
    </location>
</feature>
<name>A0A9P4WGM2_9PLEO</name>
<keyword evidence="3" id="KW-1185">Reference proteome</keyword>
<comment type="caution">
    <text evidence="2">The sequence shown here is derived from an EMBL/GenBank/DDBJ whole genome shotgun (WGS) entry which is preliminary data.</text>
</comment>
<feature type="region of interest" description="Disordered" evidence="1">
    <location>
        <begin position="137"/>
        <end position="181"/>
    </location>
</feature>
<proteinExistence type="predicted"/>
<dbReference type="AlphaFoldDB" id="A0A9P4WGM2"/>
<organism evidence="2 3">
    <name type="scientific">Didymella heteroderae</name>
    <dbReference type="NCBI Taxonomy" id="1769908"/>
    <lineage>
        <taxon>Eukaryota</taxon>
        <taxon>Fungi</taxon>
        <taxon>Dikarya</taxon>
        <taxon>Ascomycota</taxon>
        <taxon>Pezizomycotina</taxon>
        <taxon>Dothideomycetes</taxon>
        <taxon>Pleosporomycetidae</taxon>
        <taxon>Pleosporales</taxon>
        <taxon>Pleosporineae</taxon>
        <taxon>Didymellaceae</taxon>
        <taxon>Didymella</taxon>
    </lineage>
</organism>
<accession>A0A9P4WGM2</accession>
<evidence type="ECO:0000313" key="3">
    <source>
        <dbReference type="Proteomes" id="UP000758155"/>
    </source>
</evidence>
<dbReference type="OrthoDB" id="10328423at2759"/>
<protein>
    <submittedName>
        <fullName evidence="2">Uncharacterized protein</fullName>
    </submittedName>
</protein>
<dbReference type="Proteomes" id="UP000758155">
    <property type="component" value="Unassembled WGS sequence"/>
</dbReference>
<reference evidence="2" key="1">
    <citation type="submission" date="2019-04" db="EMBL/GenBank/DDBJ databases">
        <title>Sequencing of skin fungus with MAO and IRED activity.</title>
        <authorList>
            <person name="Marsaioli A.J."/>
            <person name="Bonatto J.M.C."/>
            <person name="Reis Junior O."/>
        </authorList>
    </citation>
    <scope>NUCLEOTIDE SEQUENCE</scope>
    <source>
        <strain evidence="2">28M1</strain>
    </source>
</reference>